<dbReference type="InterPro" id="IPR020568">
    <property type="entry name" value="Ribosomal_Su5_D2-typ_SF"/>
</dbReference>
<accession>A0A2A3EBF6</accession>
<evidence type="ECO:0000256" key="3">
    <source>
        <dbReference type="ARBA" id="ARBA00022840"/>
    </source>
</evidence>
<dbReference type="GO" id="GO:0005524">
    <property type="term" value="F:ATP binding"/>
    <property type="evidence" value="ECO:0007669"/>
    <property type="project" value="UniProtKB-KW"/>
</dbReference>
<protein>
    <submittedName>
        <fullName evidence="5">Galactokinase</fullName>
    </submittedName>
</protein>
<dbReference type="AlphaFoldDB" id="A0A2A3EBF6"/>
<name>A0A2A3EBF6_APICC</name>
<evidence type="ECO:0000313" key="5">
    <source>
        <dbReference type="EMBL" id="PBC29067.1"/>
    </source>
</evidence>
<dbReference type="Proteomes" id="UP000242457">
    <property type="component" value="Unassembled WGS sequence"/>
</dbReference>
<feature type="domain" description="GHMP kinase N-terminal" evidence="4">
    <location>
        <begin position="20"/>
        <end position="109"/>
    </location>
</feature>
<proteinExistence type="inferred from homology"/>
<dbReference type="STRING" id="94128.A0A2A3EBF6"/>
<reference evidence="5 6" key="1">
    <citation type="submission" date="2014-07" db="EMBL/GenBank/DDBJ databases">
        <title>Genomic and transcriptomic analysis on Apis cerana provide comprehensive insights into honey bee biology.</title>
        <authorList>
            <person name="Diao Q."/>
            <person name="Sun L."/>
            <person name="Zheng H."/>
            <person name="Zheng H."/>
            <person name="Xu S."/>
            <person name="Wang S."/>
            <person name="Zeng Z."/>
            <person name="Hu F."/>
            <person name="Su S."/>
            <person name="Wu J."/>
        </authorList>
    </citation>
    <scope>NUCLEOTIDE SEQUENCE [LARGE SCALE GENOMIC DNA]</scope>
    <source>
        <tissue evidence="5">Pupae without intestine</tissue>
    </source>
</reference>
<evidence type="ECO:0000256" key="1">
    <source>
        <dbReference type="ARBA" id="ARBA00006566"/>
    </source>
</evidence>
<comment type="similarity">
    <text evidence="1">Belongs to the GHMP kinase family. GalK subfamily.</text>
</comment>
<keyword evidence="6" id="KW-1185">Reference proteome</keyword>
<dbReference type="SUPFAM" id="SSF54211">
    <property type="entry name" value="Ribosomal protein S5 domain 2-like"/>
    <property type="match status" value="1"/>
</dbReference>
<keyword evidence="3" id="KW-0067">ATP-binding</keyword>
<sequence>MGLKENDLYIAAEERLWIRYLKGALRTFKEKYSYIPGFQMVIASNLPSNYDLGKNAALIVAMYMFLETVAHTYTVNILEKALMCHLAEKLAINYPYKARISDVLISVLGKEDKIFITDAQSLHFDQYNWNNIDVELILIELNVERNKSSEWHISKTQYEEIMTVINTQSRWRTHPIGMSMIKYLFPEKTTKMIYDAIDKDKRITKIAYAIQNEQWEKLGRILSNGKLLWKNHEFVCKYLTFLSDDIKHIENTFGIIEGVLGASIINYGTAIVTLVQKSKLKTFLSCLNRTQIPYQKCYLIKACSGATVIYGHEKRITTLLGKKYISRQQIKKYYHLVDYDYHDYEFTSKYEPRYSASLTLPRISFV</sequence>
<dbReference type="InterPro" id="IPR006204">
    <property type="entry name" value="GHMP_kinase_N_dom"/>
</dbReference>
<keyword evidence="2" id="KW-0547">Nucleotide-binding</keyword>
<dbReference type="EMBL" id="KZ288292">
    <property type="protein sequence ID" value="PBC29067.1"/>
    <property type="molecule type" value="Genomic_DNA"/>
</dbReference>
<dbReference type="PANTHER" id="PTHR10457">
    <property type="entry name" value="MEVALONATE KINASE/GALACTOKINASE"/>
    <property type="match status" value="1"/>
</dbReference>
<keyword evidence="5" id="KW-0808">Transferase</keyword>
<dbReference type="InterPro" id="IPR014721">
    <property type="entry name" value="Ribsml_uS5_D2-typ_fold_subgr"/>
</dbReference>
<dbReference type="Gene3D" id="3.30.230.10">
    <property type="match status" value="1"/>
</dbReference>
<dbReference type="GO" id="GO:0005829">
    <property type="term" value="C:cytosol"/>
    <property type="evidence" value="ECO:0007669"/>
    <property type="project" value="TreeGrafter"/>
</dbReference>
<evidence type="ECO:0000259" key="4">
    <source>
        <dbReference type="Pfam" id="PF00288"/>
    </source>
</evidence>
<dbReference type="Pfam" id="PF00288">
    <property type="entry name" value="GHMP_kinases_N"/>
    <property type="match status" value="1"/>
</dbReference>
<dbReference type="OrthoDB" id="275179at2759"/>
<evidence type="ECO:0000313" key="6">
    <source>
        <dbReference type="Proteomes" id="UP000242457"/>
    </source>
</evidence>
<keyword evidence="5" id="KW-0418">Kinase</keyword>
<dbReference type="GO" id="GO:0004335">
    <property type="term" value="F:galactokinase activity"/>
    <property type="evidence" value="ECO:0007669"/>
    <property type="project" value="TreeGrafter"/>
</dbReference>
<dbReference type="GO" id="GO:0006012">
    <property type="term" value="P:galactose metabolic process"/>
    <property type="evidence" value="ECO:0007669"/>
    <property type="project" value="TreeGrafter"/>
</dbReference>
<gene>
    <name evidence="5" type="ORF">APICC_03397</name>
</gene>
<organism evidence="5 6">
    <name type="scientific">Apis cerana cerana</name>
    <name type="common">Oriental honeybee</name>
    <dbReference type="NCBI Taxonomy" id="94128"/>
    <lineage>
        <taxon>Eukaryota</taxon>
        <taxon>Metazoa</taxon>
        <taxon>Ecdysozoa</taxon>
        <taxon>Arthropoda</taxon>
        <taxon>Hexapoda</taxon>
        <taxon>Insecta</taxon>
        <taxon>Pterygota</taxon>
        <taxon>Neoptera</taxon>
        <taxon>Endopterygota</taxon>
        <taxon>Hymenoptera</taxon>
        <taxon>Apocrita</taxon>
        <taxon>Aculeata</taxon>
        <taxon>Apoidea</taxon>
        <taxon>Anthophila</taxon>
        <taxon>Apidae</taxon>
        <taxon>Apis</taxon>
    </lineage>
</organism>
<dbReference type="PANTHER" id="PTHR10457:SF7">
    <property type="entry name" value="GALACTOKINASE-RELATED"/>
    <property type="match status" value="1"/>
</dbReference>
<evidence type="ECO:0000256" key="2">
    <source>
        <dbReference type="ARBA" id="ARBA00022741"/>
    </source>
</evidence>